<accession>A0AAD3T4Q0</accession>
<dbReference type="EMBL" id="BSYO01000025">
    <property type="protein sequence ID" value="GMH22900.1"/>
    <property type="molecule type" value="Genomic_DNA"/>
</dbReference>
<organism evidence="2 3">
    <name type="scientific">Nepenthes gracilis</name>
    <name type="common">Slender pitcher plant</name>
    <dbReference type="NCBI Taxonomy" id="150966"/>
    <lineage>
        <taxon>Eukaryota</taxon>
        <taxon>Viridiplantae</taxon>
        <taxon>Streptophyta</taxon>
        <taxon>Embryophyta</taxon>
        <taxon>Tracheophyta</taxon>
        <taxon>Spermatophyta</taxon>
        <taxon>Magnoliopsida</taxon>
        <taxon>eudicotyledons</taxon>
        <taxon>Gunneridae</taxon>
        <taxon>Pentapetalae</taxon>
        <taxon>Caryophyllales</taxon>
        <taxon>Nepenthaceae</taxon>
        <taxon>Nepenthes</taxon>
    </lineage>
</organism>
<reference evidence="2" key="1">
    <citation type="submission" date="2023-05" db="EMBL/GenBank/DDBJ databases">
        <title>Nepenthes gracilis genome sequencing.</title>
        <authorList>
            <person name="Fukushima K."/>
        </authorList>
    </citation>
    <scope>NUCLEOTIDE SEQUENCE</scope>
    <source>
        <strain evidence="2">SING2019-196</strain>
    </source>
</reference>
<keyword evidence="3" id="KW-1185">Reference proteome</keyword>
<evidence type="ECO:0000313" key="3">
    <source>
        <dbReference type="Proteomes" id="UP001279734"/>
    </source>
</evidence>
<feature type="region of interest" description="Disordered" evidence="1">
    <location>
        <begin position="14"/>
        <end position="93"/>
    </location>
</feature>
<proteinExistence type="predicted"/>
<evidence type="ECO:0000256" key="1">
    <source>
        <dbReference type="SAM" id="MobiDB-lite"/>
    </source>
</evidence>
<sequence>MSHSSYGIARRGYNRKLKAASTPSAAHAPDAPRSRAQSTCISSTHQQQTPKECSASHNSTQHHYIVSKTTAVTSPSRGSHQIRFHQHEFRKSN</sequence>
<gene>
    <name evidence="2" type="ORF">Nepgr_024743</name>
</gene>
<evidence type="ECO:0000313" key="2">
    <source>
        <dbReference type="EMBL" id="GMH22900.1"/>
    </source>
</evidence>
<protein>
    <submittedName>
        <fullName evidence="2">Uncharacterized protein</fullName>
    </submittedName>
</protein>
<comment type="caution">
    <text evidence="2">The sequence shown here is derived from an EMBL/GenBank/DDBJ whole genome shotgun (WGS) entry which is preliminary data.</text>
</comment>
<dbReference type="AlphaFoldDB" id="A0AAD3T4Q0"/>
<feature type="compositionally biased region" description="Polar residues" evidence="1">
    <location>
        <begin position="35"/>
        <end position="79"/>
    </location>
</feature>
<name>A0AAD3T4Q0_NEPGR</name>
<dbReference type="Proteomes" id="UP001279734">
    <property type="component" value="Unassembled WGS sequence"/>
</dbReference>